<evidence type="ECO:0000256" key="7">
    <source>
        <dbReference type="ARBA" id="ARBA00023204"/>
    </source>
</evidence>
<sequence>MVGAVGSEWKALSREIRGCVRCPLHLGRTHAVIYRGGEHPWVVFIGEAPGRAEDLAGEPFVGRAGAKLDAGIARLALDPTEFGIVNVLKCRPPANRFVVEAARICRPYLERQLALLRPRAVVTLGRWALRSMDPGAPPIMTAAGIPRSVGAWDVYPLLHPAAIRSHATAQRWERDLGTLAEWLNEKRC</sequence>
<evidence type="ECO:0000256" key="6">
    <source>
        <dbReference type="ARBA" id="ARBA00023014"/>
    </source>
</evidence>
<reference evidence="9" key="2">
    <citation type="journal article" date="2014" name="ISME J.">
        <title>Microbial stratification in low pH oxic and suboxic macroscopic growths along an acid mine drainage.</title>
        <authorList>
            <person name="Mendez-Garcia C."/>
            <person name="Mesa V."/>
            <person name="Sprenger R.R."/>
            <person name="Richter M."/>
            <person name="Diez M.S."/>
            <person name="Solano J."/>
            <person name="Bargiela R."/>
            <person name="Golyshina O.V."/>
            <person name="Manteca A."/>
            <person name="Ramos J.L."/>
            <person name="Gallego J.R."/>
            <person name="Llorente I."/>
            <person name="Martins Dos Santos V.A."/>
            <person name="Jensen O.N."/>
            <person name="Pelaez A.I."/>
            <person name="Sanchez J."/>
            <person name="Ferrer M."/>
        </authorList>
    </citation>
    <scope>NUCLEOTIDE SEQUENCE</scope>
</reference>
<dbReference type="CDD" id="cd10030">
    <property type="entry name" value="UDG-F4_TTUDGA_SPO1dp_like"/>
    <property type="match status" value="1"/>
</dbReference>
<dbReference type="PANTHER" id="PTHR33693:SF1">
    <property type="entry name" value="TYPE-4 URACIL-DNA GLYCOSYLASE"/>
    <property type="match status" value="1"/>
</dbReference>
<gene>
    <name evidence="9" type="ORF">B1B_02927</name>
</gene>
<dbReference type="InterPro" id="IPR051536">
    <property type="entry name" value="UDG_Type-4/5"/>
</dbReference>
<evidence type="ECO:0000256" key="4">
    <source>
        <dbReference type="ARBA" id="ARBA00022801"/>
    </source>
</evidence>
<dbReference type="GO" id="GO:0006281">
    <property type="term" value="P:DNA repair"/>
    <property type="evidence" value="ECO:0007669"/>
    <property type="project" value="UniProtKB-KW"/>
</dbReference>
<name>T1CVJ6_9ZZZZ</name>
<comment type="caution">
    <text evidence="9">The sequence shown here is derived from an EMBL/GenBank/DDBJ whole genome shotgun (WGS) entry which is preliminary data.</text>
</comment>
<dbReference type="PANTHER" id="PTHR33693">
    <property type="entry name" value="TYPE-5 URACIL-DNA GLYCOSYLASE"/>
    <property type="match status" value="1"/>
</dbReference>
<dbReference type="GO" id="GO:0046872">
    <property type="term" value="F:metal ion binding"/>
    <property type="evidence" value="ECO:0007669"/>
    <property type="project" value="UniProtKB-KW"/>
</dbReference>
<reference evidence="9" key="1">
    <citation type="submission" date="2013-08" db="EMBL/GenBank/DDBJ databases">
        <authorList>
            <person name="Mendez C."/>
            <person name="Richter M."/>
            <person name="Ferrer M."/>
            <person name="Sanchez J."/>
        </authorList>
    </citation>
    <scope>NUCLEOTIDE SEQUENCE</scope>
</reference>
<dbReference type="Pfam" id="PF03167">
    <property type="entry name" value="UDG"/>
    <property type="match status" value="1"/>
</dbReference>
<dbReference type="InterPro" id="IPR005122">
    <property type="entry name" value="Uracil-DNA_glycosylase-like"/>
</dbReference>
<dbReference type="InterPro" id="IPR036895">
    <property type="entry name" value="Uracil-DNA_glycosylase-like_sf"/>
</dbReference>
<evidence type="ECO:0000256" key="5">
    <source>
        <dbReference type="ARBA" id="ARBA00023004"/>
    </source>
</evidence>
<keyword evidence="7" id="KW-0234">DNA repair</keyword>
<dbReference type="SMART" id="SM00986">
    <property type="entry name" value="UDG"/>
    <property type="match status" value="1"/>
</dbReference>
<dbReference type="SMART" id="SM00987">
    <property type="entry name" value="UreE_C"/>
    <property type="match status" value="1"/>
</dbReference>
<dbReference type="EMBL" id="AUZY01001761">
    <property type="protein sequence ID" value="EQD73995.1"/>
    <property type="molecule type" value="Genomic_DNA"/>
</dbReference>
<evidence type="ECO:0000256" key="1">
    <source>
        <dbReference type="ARBA" id="ARBA00022485"/>
    </source>
</evidence>
<organism evidence="9">
    <name type="scientific">mine drainage metagenome</name>
    <dbReference type="NCBI Taxonomy" id="410659"/>
    <lineage>
        <taxon>unclassified sequences</taxon>
        <taxon>metagenomes</taxon>
        <taxon>ecological metagenomes</taxon>
    </lineage>
</organism>
<evidence type="ECO:0000259" key="8">
    <source>
        <dbReference type="SMART" id="SM00986"/>
    </source>
</evidence>
<protein>
    <submittedName>
        <fullName evidence="9">Phage SPO1 DNA polymerase-related protein</fullName>
    </submittedName>
</protein>
<evidence type="ECO:0000256" key="3">
    <source>
        <dbReference type="ARBA" id="ARBA00022763"/>
    </source>
</evidence>
<keyword evidence="3" id="KW-0227">DNA damage</keyword>
<feature type="domain" description="Uracil-DNA glycosylase-like" evidence="8">
    <location>
        <begin position="33"/>
        <end position="176"/>
    </location>
</feature>
<keyword evidence="2" id="KW-0479">Metal-binding</keyword>
<keyword evidence="1" id="KW-0004">4Fe-4S</keyword>
<dbReference type="SUPFAM" id="SSF52141">
    <property type="entry name" value="Uracil-DNA glycosylase-like"/>
    <property type="match status" value="1"/>
</dbReference>
<dbReference type="GO" id="GO:0097506">
    <property type="term" value="F:deaminated base DNA N-glycosylase activity"/>
    <property type="evidence" value="ECO:0007669"/>
    <property type="project" value="UniProtKB-ARBA"/>
</dbReference>
<keyword evidence="5" id="KW-0408">Iron</keyword>
<evidence type="ECO:0000313" key="9">
    <source>
        <dbReference type="EMBL" id="EQD73995.1"/>
    </source>
</evidence>
<accession>T1CVJ6</accession>
<dbReference type="GO" id="GO:0051539">
    <property type="term" value="F:4 iron, 4 sulfur cluster binding"/>
    <property type="evidence" value="ECO:0007669"/>
    <property type="project" value="UniProtKB-KW"/>
</dbReference>
<dbReference type="AlphaFoldDB" id="T1CVJ6"/>
<evidence type="ECO:0000256" key="2">
    <source>
        <dbReference type="ARBA" id="ARBA00022723"/>
    </source>
</evidence>
<keyword evidence="6" id="KW-0411">Iron-sulfur</keyword>
<keyword evidence="4" id="KW-0378">Hydrolase</keyword>
<dbReference type="Gene3D" id="3.40.470.10">
    <property type="entry name" value="Uracil-DNA glycosylase-like domain"/>
    <property type="match status" value="1"/>
</dbReference>
<proteinExistence type="predicted"/>